<sequence>MPPDKSSEFRPSLTPSDSSFSRNSSPACCAALEHLWSLSAQLSHKLPLALRHERESGLGNGDASRGAEAGFLLLLLLLLLLHIGSARGPAAQLGISGCSLNTLPPGSLSSRTKGFISKPQP</sequence>
<feature type="region of interest" description="Disordered" evidence="1">
    <location>
        <begin position="101"/>
        <end position="121"/>
    </location>
</feature>
<proteinExistence type="predicted"/>
<feature type="compositionally biased region" description="Low complexity" evidence="1">
    <location>
        <begin position="16"/>
        <end position="25"/>
    </location>
</feature>
<dbReference type="AlphaFoldDB" id="L5MFV7"/>
<name>L5MFV7_MYODS</name>
<accession>L5MFV7</accession>
<feature type="compositionally biased region" description="Polar residues" evidence="1">
    <location>
        <begin position="101"/>
        <end position="112"/>
    </location>
</feature>
<dbReference type="Proteomes" id="UP000010556">
    <property type="component" value="Unassembled WGS sequence"/>
</dbReference>
<keyword evidence="3" id="KW-1185">Reference proteome</keyword>
<feature type="region of interest" description="Disordered" evidence="1">
    <location>
        <begin position="1"/>
        <end position="25"/>
    </location>
</feature>
<evidence type="ECO:0000313" key="2">
    <source>
        <dbReference type="EMBL" id="ELK37227.1"/>
    </source>
</evidence>
<protein>
    <submittedName>
        <fullName evidence="2">Uncharacterized protein</fullName>
    </submittedName>
</protein>
<organism evidence="2 3">
    <name type="scientific">Myotis davidii</name>
    <name type="common">David's myotis</name>
    <dbReference type="NCBI Taxonomy" id="225400"/>
    <lineage>
        <taxon>Eukaryota</taxon>
        <taxon>Metazoa</taxon>
        <taxon>Chordata</taxon>
        <taxon>Craniata</taxon>
        <taxon>Vertebrata</taxon>
        <taxon>Euteleostomi</taxon>
        <taxon>Mammalia</taxon>
        <taxon>Eutheria</taxon>
        <taxon>Laurasiatheria</taxon>
        <taxon>Chiroptera</taxon>
        <taxon>Yangochiroptera</taxon>
        <taxon>Vespertilionidae</taxon>
        <taxon>Myotis</taxon>
    </lineage>
</organism>
<reference evidence="3" key="1">
    <citation type="journal article" date="2013" name="Science">
        <title>Comparative analysis of bat genomes provides insight into the evolution of flight and immunity.</title>
        <authorList>
            <person name="Zhang G."/>
            <person name="Cowled C."/>
            <person name="Shi Z."/>
            <person name="Huang Z."/>
            <person name="Bishop-Lilly K.A."/>
            <person name="Fang X."/>
            <person name="Wynne J.W."/>
            <person name="Xiong Z."/>
            <person name="Baker M.L."/>
            <person name="Zhao W."/>
            <person name="Tachedjian M."/>
            <person name="Zhu Y."/>
            <person name="Zhou P."/>
            <person name="Jiang X."/>
            <person name="Ng J."/>
            <person name="Yang L."/>
            <person name="Wu L."/>
            <person name="Xiao J."/>
            <person name="Feng Y."/>
            <person name="Chen Y."/>
            <person name="Sun X."/>
            <person name="Zhang Y."/>
            <person name="Marsh G.A."/>
            <person name="Crameri G."/>
            <person name="Broder C.C."/>
            <person name="Frey K.G."/>
            <person name="Wang L.F."/>
            <person name="Wang J."/>
        </authorList>
    </citation>
    <scope>NUCLEOTIDE SEQUENCE [LARGE SCALE GENOMIC DNA]</scope>
</reference>
<evidence type="ECO:0000313" key="3">
    <source>
        <dbReference type="Proteomes" id="UP000010556"/>
    </source>
</evidence>
<gene>
    <name evidence="2" type="ORF">MDA_GLEAN10010790</name>
</gene>
<evidence type="ECO:0000256" key="1">
    <source>
        <dbReference type="SAM" id="MobiDB-lite"/>
    </source>
</evidence>
<dbReference type="EMBL" id="KB100879">
    <property type="protein sequence ID" value="ELK37227.1"/>
    <property type="molecule type" value="Genomic_DNA"/>
</dbReference>